<accession>A0ABS8P158</accession>
<dbReference type="EMBL" id="JAJNDB010000001">
    <property type="protein sequence ID" value="MCD2191980.1"/>
    <property type="molecule type" value="Genomic_DNA"/>
</dbReference>
<evidence type="ECO:0000313" key="2">
    <source>
        <dbReference type="Proteomes" id="UP001199469"/>
    </source>
</evidence>
<comment type="caution">
    <text evidence="1">The sequence shown here is derived from an EMBL/GenBank/DDBJ whole genome shotgun (WGS) entry which is preliminary data.</text>
</comment>
<dbReference type="Proteomes" id="UP001199469">
    <property type="component" value="Unassembled WGS sequence"/>
</dbReference>
<protein>
    <submittedName>
        <fullName evidence="1">RNA polymerase subunit sigma-70</fullName>
    </submittedName>
</protein>
<sequence length="82" mass="9244">MSQKKAFAQLRKALDALESADGPRERLSAVRRLRQTAEELEGDLVEEARSAGLRWSDIGELYGTSKQGVQQRFRRRIGKAAE</sequence>
<keyword evidence="2" id="KW-1185">Reference proteome</keyword>
<proteinExistence type="predicted"/>
<reference evidence="1 2" key="1">
    <citation type="submission" date="2021-11" db="EMBL/GenBank/DDBJ databases">
        <title>Draft genome sequence of Actinomycetospora sp. SF1 isolated from the rhizosphere soil.</title>
        <authorList>
            <person name="Duangmal K."/>
            <person name="Chantavorakit T."/>
        </authorList>
    </citation>
    <scope>NUCLEOTIDE SEQUENCE [LARGE SCALE GENOMIC DNA]</scope>
    <source>
        <strain evidence="1 2">TBRC 5722</strain>
    </source>
</reference>
<dbReference type="RefSeq" id="WP_230729672.1">
    <property type="nucleotide sequence ID" value="NZ_JAJNDB010000001.1"/>
</dbReference>
<name>A0ABS8P158_9PSEU</name>
<gene>
    <name evidence="1" type="ORF">LQ327_01065</name>
</gene>
<organism evidence="1 2">
    <name type="scientific">Actinomycetospora endophytica</name>
    <dbReference type="NCBI Taxonomy" id="2291215"/>
    <lineage>
        <taxon>Bacteria</taxon>
        <taxon>Bacillati</taxon>
        <taxon>Actinomycetota</taxon>
        <taxon>Actinomycetes</taxon>
        <taxon>Pseudonocardiales</taxon>
        <taxon>Pseudonocardiaceae</taxon>
        <taxon>Actinomycetospora</taxon>
    </lineage>
</organism>
<evidence type="ECO:0000313" key="1">
    <source>
        <dbReference type="EMBL" id="MCD2191980.1"/>
    </source>
</evidence>